<dbReference type="Proteomes" id="UP000295724">
    <property type="component" value="Unassembled WGS sequence"/>
</dbReference>
<sequence>MAMNKQTTHHIDATDLLCPVPLMMLKQAMQALSPAEQLTILVTDVHAELDFEIWCERFGHGLELTRVNDHSWLFTVTKGKAQ</sequence>
<evidence type="ECO:0000256" key="1">
    <source>
        <dbReference type="ARBA" id="ARBA00008984"/>
    </source>
</evidence>
<feature type="domain" description="UPF0033" evidence="2">
    <location>
        <begin position="10"/>
        <end position="78"/>
    </location>
</feature>
<organism evidence="3 4">
    <name type="scientific">Marinicella litoralis</name>
    <dbReference type="NCBI Taxonomy" id="644220"/>
    <lineage>
        <taxon>Bacteria</taxon>
        <taxon>Pseudomonadati</taxon>
        <taxon>Pseudomonadota</taxon>
        <taxon>Gammaproteobacteria</taxon>
        <taxon>Lysobacterales</taxon>
        <taxon>Marinicellaceae</taxon>
        <taxon>Marinicella</taxon>
    </lineage>
</organism>
<evidence type="ECO:0000313" key="4">
    <source>
        <dbReference type="Proteomes" id="UP000295724"/>
    </source>
</evidence>
<dbReference type="CDD" id="cd00291">
    <property type="entry name" value="SirA_YedF_YeeD"/>
    <property type="match status" value="1"/>
</dbReference>
<dbReference type="PANTHER" id="PTHR33279:SF6">
    <property type="entry name" value="SULFUR CARRIER PROTEIN YEDF-RELATED"/>
    <property type="match status" value="1"/>
</dbReference>
<dbReference type="GO" id="GO:0016740">
    <property type="term" value="F:transferase activity"/>
    <property type="evidence" value="ECO:0007669"/>
    <property type="project" value="UniProtKB-KW"/>
</dbReference>
<dbReference type="InterPro" id="IPR001455">
    <property type="entry name" value="TusA-like"/>
</dbReference>
<dbReference type="EMBL" id="SNZB01000001">
    <property type="protein sequence ID" value="TDR23662.1"/>
    <property type="molecule type" value="Genomic_DNA"/>
</dbReference>
<dbReference type="AlphaFoldDB" id="A0A4R6XUI8"/>
<keyword evidence="4" id="KW-1185">Reference proteome</keyword>
<protein>
    <submittedName>
        <fullName evidence="3">TusA-related sulfurtransferase</fullName>
    </submittedName>
</protein>
<keyword evidence="3" id="KW-0808">Transferase</keyword>
<dbReference type="PANTHER" id="PTHR33279">
    <property type="entry name" value="SULFUR CARRIER PROTEIN YEDF-RELATED"/>
    <property type="match status" value="1"/>
</dbReference>
<evidence type="ECO:0000259" key="2">
    <source>
        <dbReference type="Pfam" id="PF01206"/>
    </source>
</evidence>
<reference evidence="3 4" key="1">
    <citation type="submission" date="2019-03" db="EMBL/GenBank/DDBJ databases">
        <title>Genomic Encyclopedia of Type Strains, Phase IV (KMG-IV): sequencing the most valuable type-strain genomes for metagenomic binning, comparative biology and taxonomic classification.</title>
        <authorList>
            <person name="Goeker M."/>
        </authorList>
    </citation>
    <scope>NUCLEOTIDE SEQUENCE [LARGE SCALE GENOMIC DNA]</scope>
    <source>
        <strain evidence="3 4">DSM 25488</strain>
    </source>
</reference>
<proteinExistence type="inferred from homology"/>
<dbReference type="SUPFAM" id="SSF64307">
    <property type="entry name" value="SirA-like"/>
    <property type="match status" value="1"/>
</dbReference>
<dbReference type="Pfam" id="PF01206">
    <property type="entry name" value="TusA"/>
    <property type="match status" value="1"/>
</dbReference>
<dbReference type="Gene3D" id="3.30.110.40">
    <property type="entry name" value="TusA-like domain"/>
    <property type="match status" value="1"/>
</dbReference>
<evidence type="ECO:0000313" key="3">
    <source>
        <dbReference type="EMBL" id="TDR23662.1"/>
    </source>
</evidence>
<dbReference type="InterPro" id="IPR036868">
    <property type="entry name" value="TusA-like_sf"/>
</dbReference>
<name>A0A4R6XUI8_9GAMM</name>
<gene>
    <name evidence="3" type="ORF">C8D91_0526</name>
</gene>
<comment type="caution">
    <text evidence="3">The sequence shown here is derived from an EMBL/GenBank/DDBJ whole genome shotgun (WGS) entry which is preliminary data.</text>
</comment>
<comment type="similarity">
    <text evidence="1">Belongs to the sulfur carrier protein TusA family.</text>
</comment>
<accession>A0A4R6XUI8</accession>